<dbReference type="InterPro" id="IPR007947">
    <property type="entry name" value="CD164_MGC24"/>
</dbReference>
<sequence length="159" mass="17492">MNIWPAVRGACKQLKLCERCVEGDRAHNVSGCMWEQCRLEEPGHCVAQDEVVKEGCSVFNHSESCSAVHYHPTYEPKTITTGQGQHLPDPLRASFNHLQSHPSSLQAPCLVLGLGLPLPINLAWTLPSNKGALSSTGTHPPFQLRGVRVSHLPLFLRRA</sequence>
<dbReference type="Pfam" id="PF05283">
    <property type="entry name" value="MGC-24"/>
    <property type="match status" value="1"/>
</dbReference>
<dbReference type="PANTHER" id="PTHR11337">
    <property type="entry name" value="MUCIN/PORIMIN"/>
    <property type="match status" value="1"/>
</dbReference>
<dbReference type="RefSeq" id="XP_045367433.1">
    <property type="nucleotide sequence ID" value="XM_045511477.1"/>
</dbReference>
<comment type="subcellular location">
    <subcellularLocation>
        <location evidence="1">Membrane</location>
        <topology evidence="1">Single-pass type I membrane protein</topology>
    </subcellularLocation>
</comment>
<evidence type="ECO:0000256" key="6">
    <source>
        <dbReference type="ARBA" id="ARBA00023136"/>
    </source>
</evidence>
<reference evidence="8" key="1">
    <citation type="submission" date="2025-08" db="UniProtKB">
        <authorList>
            <consortium name="RefSeq"/>
        </authorList>
    </citation>
    <scope>IDENTIFICATION</scope>
    <source>
        <tissue evidence="8">Blood</tissue>
    </source>
</reference>
<keyword evidence="3" id="KW-0812">Transmembrane</keyword>
<dbReference type="AlphaFoldDB" id="A0A9W3FW17"/>
<proteinExistence type="inferred from homology"/>
<evidence type="ECO:0000256" key="5">
    <source>
        <dbReference type="ARBA" id="ARBA00022989"/>
    </source>
</evidence>
<name>A0A9W3FW17_CAMBA</name>
<organism evidence="8">
    <name type="scientific">Camelus bactrianus</name>
    <name type="common">Bactrian camel</name>
    <dbReference type="NCBI Taxonomy" id="9837"/>
    <lineage>
        <taxon>Eukaryota</taxon>
        <taxon>Metazoa</taxon>
        <taxon>Chordata</taxon>
        <taxon>Craniata</taxon>
        <taxon>Vertebrata</taxon>
        <taxon>Euteleostomi</taxon>
        <taxon>Mammalia</taxon>
        <taxon>Eutheria</taxon>
        <taxon>Laurasiatheria</taxon>
        <taxon>Artiodactyla</taxon>
        <taxon>Tylopoda</taxon>
        <taxon>Camelidae</taxon>
        <taxon>Camelus</taxon>
    </lineage>
</organism>
<evidence type="ECO:0000256" key="4">
    <source>
        <dbReference type="ARBA" id="ARBA00022729"/>
    </source>
</evidence>
<dbReference type="PANTHER" id="PTHR11337:SF11">
    <property type="entry name" value="CD164 SIALOMUCIN-LIKE 2 PROTEIN"/>
    <property type="match status" value="1"/>
</dbReference>
<gene>
    <name evidence="8" type="primary">CD164L2</name>
</gene>
<keyword evidence="5" id="KW-1133">Transmembrane helix</keyword>
<evidence type="ECO:0000256" key="3">
    <source>
        <dbReference type="ARBA" id="ARBA00022692"/>
    </source>
</evidence>
<dbReference type="CTD" id="388611"/>
<evidence type="ECO:0000256" key="1">
    <source>
        <dbReference type="ARBA" id="ARBA00004479"/>
    </source>
</evidence>
<dbReference type="GO" id="GO:0016020">
    <property type="term" value="C:membrane"/>
    <property type="evidence" value="ECO:0007669"/>
    <property type="project" value="UniProtKB-SubCell"/>
</dbReference>
<keyword evidence="4" id="KW-0732">Signal</keyword>
<protein>
    <submittedName>
        <fullName evidence="8">CD164 sialomucin-like 2 protein</fullName>
    </submittedName>
</protein>
<evidence type="ECO:0000256" key="2">
    <source>
        <dbReference type="ARBA" id="ARBA00005341"/>
    </source>
</evidence>
<evidence type="ECO:0000313" key="8">
    <source>
        <dbReference type="RefSeq" id="XP_045367433.1"/>
    </source>
</evidence>
<keyword evidence="7" id="KW-0325">Glycoprotein</keyword>
<comment type="similarity">
    <text evidence="2">Belongs to the CD164 family.</text>
</comment>
<evidence type="ECO:0000256" key="7">
    <source>
        <dbReference type="ARBA" id="ARBA00023180"/>
    </source>
</evidence>
<dbReference type="GO" id="GO:0031410">
    <property type="term" value="C:cytoplasmic vesicle"/>
    <property type="evidence" value="ECO:0007669"/>
    <property type="project" value="TreeGrafter"/>
</dbReference>
<keyword evidence="6" id="KW-0472">Membrane</keyword>
<accession>A0A9W3FW17</accession>